<protein>
    <submittedName>
        <fullName evidence="2">Uncharacterized protein</fullName>
    </submittedName>
</protein>
<feature type="transmembrane region" description="Helical" evidence="1">
    <location>
        <begin position="81"/>
        <end position="104"/>
    </location>
</feature>
<name>A0ABV5CFB8_9SPHI</name>
<evidence type="ECO:0000313" key="3">
    <source>
        <dbReference type="Proteomes" id="UP001580928"/>
    </source>
</evidence>
<reference evidence="2 3" key="1">
    <citation type="submission" date="2024-04" db="EMBL/GenBank/DDBJ databases">
        <title>Albibacterium profundi sp. nov., isolated from sediment of the Challenger Deep of Mariana Trench.</title>
        <authorList>
            <person name="Wang Y."/>
        </authorList>
    </citation>
    <scope>NUCLEOTIDE SEQUENCE [LARGE SCALE GENOMIC DNA]</scope>
    <source>
        <strain evidence="2 3">RHL897</strain>
    </source>
</reference>
<keyword evidence="3" id="KW-1185">Reference proteome</keyword>
<keyword evidence="1" id="KW-1133">Transmembrane helix</keyword>
<proteinExistence type="predicted"/>
<evidence type="ECO:0000256" key="1">
    <source>
        <dbReference type="SAM" id="Phobius"/>
    </source>
</evidence>
<dbReference type="RefSeq" id="WP_375557609.1">
    <property type="nucleotide sequence ID" value="NZ_JBBVGT010000002.1"/>
</dbReference>
<evidence type="ECO:0000313" key="2">
    <source>
        <dbReference type="EMBL" id="MFB5946080.1"/>
    </source>
</evidence>
<comment type="caution">
    <text evidence="2">The sequence shown here is derived from an EMBL/GenBank/DDBJ whole genome shotgun (WGS) entry which is preliminary data.</text>
</comment>
<accession>A0ABV5CFB8</accession>
<dbReference type="EMBL" id="JBBVGT010000002">
    <property type="protein sequence ID" value="MFB5946080.1"/>
    <property type="molecule type" value="Genomic_DNA"/>
</dbReference>
<keyword evidence="1" id="KW-0812">Transmembrane</keyword>
<gene>
    <name evidence="2" type="ORF">WKR92_09575</name>
</gene>
<keyword evidence="1" id="KW-0472">Membrane</keyword>
<organism evidence="2 3">
    <name type="scientific">Albibacterium profundi</name>
    <dbReference type="NCBI Taxonomy" id="3134906"/>
    <lineage>
        <taxon>Bacteria</taxon>
        <taxon>Pseudomonadati</taxon>
        <taxon>Bacteroidota</taxon>
        <taxon>Sphingobacteriia</taxon>
        <taxon>Sphingobacteriales</taxon>
        <taxon>Sphingobacteriaceae</taxon>
        <taxon>Albibacterium</taxon>
    </lineage>
</organism>
<sequence>MKKKNTLKAFDYQDRFKSFHNAFRYIDSHTLDATSDISPFQREKEEALERYEELKRLAKAKPEPSLKRRVMDFIREYKSAFLSYVLLVSVVLYVVGLFLLVYYISK</sequence>
<dbReference type="Proteomes" id="UP001580928">
    <property type="component" value="Unassembled WGS sequence"/>
</dbReference>